<protein>
    <submittedName>
        <fullName evidence="7">Oidioi.mRNA.OKI2018_I69.chr1.g2789.t1.cds</fullName>
    </submittedName>
</protein>
<feature type="transmembrane region" description="Helical" evidence="5">
    <location>
        <begin position="592"/>
        <end position="613"/>
    </location>
</feature>
<sequence>MFSDYASIKDKCTRKKDISQVTGSAGDKISLKKLLTTLDLTSLGVGSCNGTGMYVVAGLIAKELAGPGVVFSFLIAGLASLLSGICYAEFGVRVPKTSGSAYTYSYVTIGECTAFFIGWNLILEYLIGTASGASALSSMLDSLSNRAISKWSLENLGKLHGVWQSPDEVSYPDLVAMGICMVMVMIVGAGLKNSMLLNNLLNAANIVVWAVIMVGGLFTLNAENWNLSPPNGTDASSAEIKKYGDGGFLPYGWEGVMRGAATAFYAYIGFDIIATTGEECKKPHKSIPKAIVSSLVICLVCYISTAMMLTLVDKYWEIDSEAPLTEMFDRCEGDTCHPFMKKAKYLISVGSFCALTASLLGSLFPMPRIIYAMASDGLLFHFLSVIFPPTGTPLIATIIAGLFASVLALVVSLRDLIEMMSIGTLLAYTLVAVSVLVLRYQPTITLDRSLADEDDEEYQQREANRAFDMDDRSVLVEDSRPTPGYGTVVEGEEPPPRKPCFLDPLTDRLAPAIHFGKVTFGLPVETDKPTEETGKIAYKKVIHFVIYTFIYNVFHVVKLPFWMKAVGFLPSTAVLLYLMLKIAQLPPNRTKLPFMVPFVPLLPMSAILANIFLMCRLSTLTWIRFTIWCIIGAVIYFGYGMRFSNLELRAHQPATYKVGLDLDSDFDPNFQTQPKTKKGGYSEFHNEE</sequence>
<keyword evidence="2 5" id="KW-0812">Transmembrane</keyword>
<feature type="transmembrane region" description="Helical" evidence="5">
    <location>
        <begin position="69"/>
        <end position="90"/>
    </location>
</feature>
<evidence type="ECO:0000256" key="2">
    <source>
        <dbReference type="ARBA" id="ARBA00022692"/>
    </source>
</evidence>
<dbReference type="PANTHER" id="PTHR43243">
    <property type="entry name" value="INNER MEMBRANE TRANSPORTER YGJI-RELATED"/>
    <property type="match status" value="1"/>
</dbReference>
<feature type="transmembrane region" description="Helical" evidence="5">
    <location>
        <begin position="537"/>
        <end position="555"/>
    </location>
</feature>
<evidence type="ECO:0000259" key="6">
    <source>
        <dbReference type="Pfam" id="PF13906"/>
    </source>
</evidence>
<dbReference type="EMBL" id="OU015566">
    <property type="protein sequence ID" value="CAG5106319.1"/>
    <property type="molecule type" value="Genomic_DNA"/>
</dbReference>
<feature type="transmembrane region" description="Helical" evidence="5">
    <location>
        <begin position="102"/>
        <end position="122"/>
    </location>
</feature>
<keyword evidence="4 5" id="KW-0472">Membrane</keyword>
<dbReference type="PANTHER" id="PTHR43243:SF17">
    <property type="entry name" value="CATIONIC AMINO ACID TRANSPORTER-RELATED"/>
    <property type="match status" value="1"/>
</dbReference>
<feature type="transmembrane region" description="Helical" evidence="5">
    <location>
        <begin position="203"/>
        <end position="222"/>
    </location>
</feature>
<dbReference type="Pfam" id="PF13906">
    <property type="entry name" value="AA_permease_C"/>
    <property type="match status" value="1"/>
</dbReference>
<feature type="transmembrane region" description="Helical" evidence="5">
    <location>
        <begin position="291"/>
        <end position="312"/>
    </location>
</feature>
<dbReference type="Proteomes" id="UP001158576">
    <property type="component" value="Chromosome 1"/>
</dbReference>
<feature type="domain" description="Cationic amino acid transporter C-terminal" evidence="6">
    <location>
        <begin position="594"/>
        <end position="642"/>
    </location>
</feature>
<feature type="transmembrane region" description="Helical" evidence="5">
    <location>
        <begin position="174"/>
        <end position="191"/>
    </location>
</feature>
<evidence type="ECO:0000256" key="1">
    <source>
        <dbReference type="ARBA" id="ARBA00004141"/>
    </source>
</evidence>
<name>A0ABN7SWE2_OIKDI</name>
<evidence type="ECO:0000313" key="7">
    <source>
        <dbReference type="EMBL" id="CAG5106319.1"/>
    </source>
</evidence>
<gene>
    <name evidence="7" type="ORF">OKIOD_LOCUS11554</name>
</gene>
<dbReference type="Gene3D" id="1.20.1740.10">
    <property type="entry name" value="Amino acid/polyamine transporter I"/>
    <property type="match status" value="1"/>
</dbReference>
<feature type="transmembrane region" description="Helical" evidence="5">
    <location>
        <begin position="619"/>
        <end position="639"/>
    </location>
</feature>
<evidence type="ECO:0000256" key="4">
    <source>
        <dbReference type="ARBA" id="ARBA00023136"/>
    </source>
</evidence>
<accession>A0ABN7SWE2</accession>
<comment type="subcellular location">
    <subcellularLocation>
        <location evidence="1">Membrane</location>
        <topology evidence="1">Multi-pass membrane protein</topology>
    </subcellularLocation>
</comment>
<reference evidence="7 8" key="1">
    <citation type="submission" date="2021-04" db="EMBL/GenBank/DDBJ databases">
        <authorList>
            <person name="Bliznina A."/>
        </authorList>
    </citation>
    <scope>NUCLEOTIDE SEQUENCE [LARGE SCALE GENOMIC DNA]</scope>
</reference>
<evidence type="ECO:0000256" key="3">
    <source>
        <dbReference type="ARBA" id="ARBA00022989"/>
    </source>
</evidence>
<dbReference type="InterPro" id="IPR002293">
    <property type="entry name" value="AA/rel_permease1"/>
</dbReference>
<evidence type="ECO:0000313" key="8">
    <source>
        <dbReference type="Proteomes" id="UP001158576"/>
    </source>
</evidence>
<feature type="transmembrane region" description="Helical" evidence="5">
    <location>
        <begin position="345"/>
        <end position="363"/>
    </location>
</feature>
<keyword evidence="8" id="KW-1185">Reference proteome</keyword>
<proteinExistence type="predicted"/>
<evidence type="ECO:0000256" key="5">
    <source>
        <dbReference type="SAM" id="Phobius"/>
    </source>
</evidence>
<feature type="transmembrane region" description="Helical" evidence="5">
    <location>
        <begin position="419"/>
        <end position="438"/>
    </location>
</feature>
<dbReference type="Pfam" id="PF13520">
    <property type="entry name" value="AA_permease_2"/>
    <property type="match status" value="1"/>
</dbReference>
<dbReference type="InterPro" id="IPR029485">
    <property type="entry name" value="CAT_C"/>
</dbReference>
<keyword evidence="3 5" id="KW-1133">Transmembrane helix</keyword>
<organism evidence="7 8">
    <name type="scientific">Oikopleura dioica</name>
    <name type="common">Tunicate</name>
    <dbReference type="NCBI Taxonomy" id="34765"/>
    <lineage>
        <taxon>Eukaryota</taxon>
        <taxon>Metazoa</taxon>
        <taxon>Chordata</taxon>
        <taxon>Tunicata</taxon>
        <taxon>Appendicularia</taxon>
        <taxon>Copelata</taxon>
        <taxon>Oikopleuridae</taxon>
        <taxon>Oikopleura</taxon>
    </lineage>
</organism>